<dbReference type="NCBIfam" id="NF047376">
    <property type="entry name" value="TAA_AbiEi"/>
    <property type="match status" value="1"/>
</dbReference>
<dbReference type="InterPro" id="IPR059220">
    <property type="entry name" value="AbiEi"/>
</dbReference>
<protein>
    <submittedName>
        <fullName evidence="1">Uncharacterized protein</fullName>
    </submittedName>
</protein>
<dbReference type="EMBL" id="PPUT01000019">
    <property type="protein sequence ID" value="RDC43568.1"/>
    <property type="molecule type" value="Genomic_DNA"/>
</dbReference>
<evidence type="ECO:0000313" key="1">
    <source>
        <dbReference type="EMBL" id="RDC43568.1"/>
    </source>
</evidence>
<proteinExistence type="predicted"/>
<organism evidence="1 2">
    <name type="scientific">Adlercreutzia equolifaciens subsp. celatus</name>
    <dbReference type="NCBI Taxonomy" id="394340"/>
    <lineage>
        <taxon>Bacteria</taxon>
        <taxon>Bacillati</taxon>
        <taxon>Actinomycetota</taxon>
        <taxon>Coriobacteriia</taxon>
        <taxon>Eggerthellales</taxon>
        <taxon>Eggerthellaceae</taxon>
        <taxon>Adlercreutzia</taxon>
    </lineage>
</organism>
<name>A0A369NX68_9ACTN</name>
<dbReference type="AlphaFoldDB" id="A0A369NX68"/>
<sequence>MKLIEAERKLRAFSEQKRVFRSRELGRVLGESGNTLRSSIKRLLDSGIITRLARDVYWFGDFKGRDVPAIEEVAVALRSGEFNYIGMESAASLWSVISQIPVGRLTVVTTGREGEFNTPFGTIEFIHTAADANEIISNTVDYPGHALRLATKRYAVQGLMRARRSTYLIDWEEVEDGD</sequence>
<dbReference type="RefSeq" id="WP_022739768.1">
    <property type="nucleotide sequence ID" value="NZ_CAKXPL010000014.1"/>
</dbReference>
<dbReference type="Proteomes" id="UP000253805">
    <property type="component" value="Unassembled WGS sequence"/>
</dbReference>
<evidence type="ECO:0000313" key="2">
    <source>
        <dbReference type="Proteomes" id="UP000253805"/>
    </source>
</evidence>
<accession>A0A369NX68</accession>
<reference evidence="1 2" key="1">
    <citation type="journal article" date="2018" name="Elife">
        <title>Discovery and characterization of a prevalent human gut bacterial enzyme sufficient for the inactivation of a family of plant toxins.</title>
        <authorList>
            <person name="Koppel N."/>
            <person name="Bisanz J.E."/>
            <person name="Pandelia M.E."/>
            <person name="Turnbaugh P.J."/>
            <person name="Balskus E.P."/>
        </authorList>
    </citation>
    <scope>NUCLEOTIDE SEQUENCE [LARGE SCALE GENOMIC DNA]</scope>
    <source>
        <strain evidence="1 2">OB21 GAM 11</strain>
    </source>
</reference>
<comment type="caution">
    <text evidence="1">The sequence shown here is derived from an EMBL/GenBank/DDBJ whole genome shotgun (WGS) entry which is preliminary data.</text>
</comment>
<gene>
    <name evidence="1" type="ORF">C1850_07725</name>
</gene>
<dbReference type="GeneID" id="62677522"/>